<dbReference type="InterPro" id="IPR000073">
    <property type="entry name" value="AB_hydrolase_1"/>
</dbReference>
<dbReference type="InParanoid" id="A0A1Z5TCE7"/>
<sequence>MSTSKFSVREHVLPTSHIREYPRATSGDQEDALQLAVKQYTPRGKVQAKTTITIIGGHANGFPKELYEPLWDELLERLQAKGIAIGNIFIADVAHQGTSGVLNEEKLGNDPSWLDHPRDLFLMVNHFRKEMKRPIVGIGHSMGGNNLVNLSLMHPRLFSTLILIDPVIQRFQSRAGNYGPARASTNRRDRWPSREAARAAFKRSKFYQSWDARVLELWIQYGLRGLPTSLYPYATAASATPPTISADPGAATVSPAPDTEKETHPDMDPASGPNAPFYRPEPIATFHRLSNLRPSVFYLFGEQSNLSTPTLKADKLAHTGTGVGGSGGVQKGRVRDVTLEGVGHLIPMEAVERTAEECTQWLVPEMEGWTAREEAERREWAAVPTEQKAVLSEQYRQTMNGNWVDTQDGAKGSKL</sequence>
<accession>A0A1Z5TCE7</accession>
<evidence type="ECO:0000256" key="1">
    <source>
        <dbReference type="SAM" id="MobiDB-lite"/>
    </source>
</evidence>
<dbReference type="VEuPathDB" id="FungiDB:BTJ68_04763"/>
<protein>
    <recommendedName>
        <fullName evidence="2">AB hydrolase-1 domain-containing protein</fullName>
    </recommendedName>
</protein>
<evidence type="ECO:0000313" key="4">
    <source>
        <dbReference type="Proteomes" id="UP000194280"/>
    </source>
</evidence>
<gene>
    <name evidence="3" type="ORF">BTJ68_04763</name>
</gene>
<dbReference type="Proteomes" id="UP000194280">
    <property type="component" value="Unassembled WGS sequence"/>
</dbReference>
<evidence type="ECO:0000313" key="3">
    <source>
        <dbReference type="EMBL" id="OTA33709.1"/>
    </source>
</evidence>
<proteinExistence type="predicted"/>
<name>A0A1Z5TCE7_HORWE</name>
<dbReference type="OrthoDB" id="94039at2759"/>
<dbReference type="STRING" id="1157616.A0A1Z5TCE7"/>
<dbReference type="SUPFAM" id="SSF53474">
    <property type="entry name" value="alpha/beta-Hydrolases"/>
    <property type="match status" value="1"/>
</dbReference>
<dbReference type="Pfam" id="PF12697">
    <property type="entry name" value="Abhydrolase_6"/>
    <property type="match status" value="1"/>
</dbReference>
<dbReference type="AlphaFoldDB" id="A0A1Z5TCE7"/>
<keyword evidence="4" id="KW-1185">Reference proteome</keyword>
<dbReference type="EMBL" id="MUNK01000071">
    <property type="protein sequence ID" value="OTA33709.1"/>
    <property type="molecule type" value="Genomic_DNA"/>
</dbReference>
<feature type="region of interest" description="Disordered" evidence="1">
    <location>
        <begin position="241"/>
        <end position="271"/>
    </location>
</feature>
<reference evidence="3 4" key="1">
    <citation type="submission" date="2017-01" db="EMBL/GenBank/DDBJ databases">
        <title>The recent genome duplication of the halophilic yeast Hortaea werneckii: insights from long-read sequencing.</title>
        <authorList>
            <person name="Sinha S."/>
            <person name="Flibotte S."/>
            <person name="Neira M."/>
            <person name="Lenassi M."/>
            <person name="Gostincar C."/>
            <person name="Stajich J.E."/>
            <person name="Nislow C.E."/>
        </authorList>
    </citation>
    <scope>NUCLEOTIDE SEQUENCE [LARGE SCALE GENOMIC DNA]</scope>
    <source>
        <strain evidence="3 4">EXF-2000</strain>
    </source>
</reference>
<comment type="caution">
    <text evidence="3">The sequence shown here is derived from an EMBL/GenBank/DDBJ whole genome shotgun (WGS) entry which is preliminary data.</text>
</comment>
<feature type="compositionally biased region" description="Basic and acidic residues" evidence="1">
    <location>
        <begin position="258"/>
        <end position="267"/>
    </location>
</feature>
<dbReference type="InterPro" id="IPR029058">
    <property type="entry name" value="AB_hydrolase_fold"/>
</dbReference>
<feature type="domain" description="AB hydrolase-1" evidence="2">
    <location>
        <begin position="61"/>
        <end position="356"/>
    </location>
</feature>
<dbReference type="Gene3D" id="3.40.50.1820">
    <property type="entry name" value="alpha/beta hydrolase"/>
    <property type="match status" value="1"/>
</dbReference>
<organism evidence="3 4">
    <name type="scientific">Hortaea werneckii EXF-2000</name>
    <dbReference type="NCBI Taxonomy" id="1157616"/>
    <lineage>
        <taxon>Eukaryota</taxon>
        <taxon>Fungi</taxon>
        <taxon>Dikarya</taxon>
        <taxon>Ascomycota</taxon>
        <taxon>Pezizomycotina</taxon>
        <taxon>Dothideomycetes</taxon>
        <taxon>Dothideomycetidae</taxon>
        <taxon>Mycosphaerellales</taxon>
        <taxon>Teratosphaeriaceae</taxon>
        <taxon>Hortaea</taxon>
    </lineage>
</organism>
<evidence type="ECO:0000259" key="2">
    <source>
        <dbReference type="Pfam" id="PF12697"/>
    </source>
</evidence>